<evidence type="ECO:0000313" key="3">
    <source>
        <dbReference type="Proteomes" id="UP001525890"/>
    </source>
</evidence>
<proteinExistence type="predicted"/>
<dbReference type="CDD" id="cd02440">
    <property type="entry name" value="AdoMet_MTases"/>
    <property type="match status" value="1"/>
</dbReference>
<dbReference type="Gene3D" id="3.40.50.150">
    <property type="entry name" value="Vaccinia Virus protein VP39"/>
    <property type="match status" value="1"/>
</dbReference>
<comment type="caution">
    <text evidence="2">The sequence shown here is derived from an EMBL/GenBank/DDBJ whole genome shotgun (WGS) entry which is preliminary data.</text>
</comment>
<gene>
    <name evidence="2" type="ORF">NG799_05130</name>
</gene>
<feature type="domain" description="Methyltransferase" evidence="1">
    <location>
        <begin position="58"/>
        <end position="164"/>
    </location>
</feature>
<keyword evidence="2" id="KW-0489">Methyltransferase</keyword>
<dbReference type="PANTHER" id="PTHR43464">
    <property type="entry name" value="METHYLTRANSFERASE"/>
    <property type="match status" value="1"/>
</dbReference>
<keyword evidence="3" id="KW-1185">Reference proteome</keyword>
<accession>A0ABT2MMK1</accession>
<dbReference type="Proteomes" id="UP001525890">
    <property type="component" value="Unassembled WGS sequence"/>
</dbReference>
<dbReference type="GO" id="GO:0032259">
    <property type="term" value="P:methylation"/>
    <property type="evidence" value="ECO:0007669"/>
    <property type="project" value="UniProtKB-KW"/>
</dbReference>
<reference evidence="2 3" key="1">
    <citation type="journal article" date="2022" name="Front. Microbiol.">
        <title>High genomic differentiation and limited gene flow indicate recent cryptic speciation within the genus Laspinema (cyanobacteria).</title>
        <authorList>
            <person name="Stanojkovic A."/>
            <person name="Skoupy S."/>
            <person name="Skaloud P."/>
            <person name="Dvorak P."/>
        </authorList>
    </citation>
    <scope>NUCLEOTIDE SEQUENCE [LARGE SCALE GENOMIC DNA]</scope>
    <source>
        <strain evidence="2 3">D2a</strain>
    </source>
</reference>
<dbReference type="SUPFAM" id="SSF53335">
    <property type="entry name" value="S-adenosyl-L-methionine-dependent methyltransferases"/>
    <property type="match status" value="1"/>
</dbReference>
<dbReference type="InterPro" id="IPR029063">
    <property type="entry name" value="SAM-dependent_MTases_sf"/>
</dbReference>
<evidence type="ECO:0000259" key="1">
    <source>
        <dbReference type="Pfam" id="PF13847"/>
    </source>
</evidence>
<name>A0ABT2MMK1_9CYAN</name>
<dbReference type="PANTHER" id="PTHR43464:SF91">
    <property type="entry name" value="SLL0487 PROTEIN"/>
    <property type="match status" value="1"/>
</dbReference>
<organism evidence="2 3">
    <name type="scientific">Laspinema palackyanum D2a</name>
    <dbReference type="NCBI Taxonomy" id="2953684"/>
    <lineage>
        <taxon>Bacteria</taxon>
        <taxon>Bacillati</taxon>
        <taxon>Cyanobacteriota</taxon>
        <taxon>Cyanophyceae</taxon>
        <taxon>Oscillatoriophycideae</taxon>
        <taxon>Oscillatoriales</taxon>
        <taxon>Laspinemataceae</taxon>
        <taxon>Laspinema</taxon>
        <taxon>Laspinema palackyanum</taxon>
    </lineage>
</organism>
<protein>
    <submittedName>
        <fullName evidence="2">Class I SAM-dependent methyltransferase</fullName>
    </submittedName>
</protein>
<keyword evidence="2" id="KW-0808">Transferase</keyword>
<dbReference type="RefSeq" id="WP_368005401.1">
    <property type="nucleotide sequence ID" value="NZ_JAMXFF010000005.1"/>
</dbReference>
<dbReference type="Pfam" id="PF13847">
    <property type="entry name" value="Methyltransf_31"/>
    <property type="match status" value="1"/>
</dbReference>
<evidence type="ECO:0000313" key="2">
    <source>
        <dbReference type="EMBL" id="MCT7965717.1"/>
    </source>
</evidence>
<sequence length="441" mass="50115">MEEQNSELLEKIRHQFDTGPYPRHPIEASPQGNNNFLFIHNIVTPFYLRNKSVVNPQGKVILDAGCGSGYKALALAAANPGAKIVGIDLSEESVKLARKRLAHHGIENSEFHCLSIEELPKLGQTFDYINCDDVLYLLPDLVLGLQSLKLVLKPQGIIRGNLHSLFQRGVYYRAQDVFKMMGLMESNPGDIEIAIVQEVMKSLKDDIYLKQTTWKTSRENDPEFYLANYLLQGDKGYTIPELFASLSAANLEFINMVNWRHWELTELFQSPDDLPTFLAMSLPGLEIEDQLHLFELLQPIHRLLDFWCGHPNAAEPFLPVEEWTESDWHTTRVHLHPQLKSAQVKENLIDCIGYQRPFEVSRYLSAPTVMPLKVGSGIASCLLPLWEGPQSVSSLVERWLKIRPLDPVTLEPVSQNQAFQEVVGFLSNLEVFLYVLLERLA</sequence>
<dbReference type="InterPro" id="IPR025714">
    <property type="entry name" value="Methyltranfer_dom"/>
</dbReference>
<dbReference type="GO" id="GO:0008168">
    <property type="term" value="F:methyltransferase activity"/>
    <property type="evidence" value="ECO:0007669"/>
    <property type="project" value="UniProtKB-KW"/>
</dbReference>
<dbReference type="EMBL" id="JAMXFF010000005">
    <property type="protein sequence ID" value="MCT7965717.1"/>
    <property type="molecule type" value="Genomic_DNA"/>
</dbReference>